<dbReference type="InterPro" id="IPR008254">
    <property type="entry name" value="Flavodoxin/NO_synth"/>
</dbReference>
<dbReference type="Gene3D" id="3.40.50.360">
    <property type="match status" value="1"/>
</dbReference>
<dbReference type="SUPFAM" id="SSF52218">
    <property type="entry name" value="Flavoproteins"/>
    <property type="match status" value="1"/>
</dbReference>
<dbReference type="STRING" id="1263082.A0A068SE95"/>
<comment type="similarity">
    <text evidence="1">Belongs to the WrbA family.</text>
</comment>
<keyword evidence="4" id="KW-1185">Reference proteome</keyword>
<dbReference type="Proteomes" id="UP000027586">
    <property type="component" value="Unassembled WGS sequence"/>
</dbReference>
<dbReference type="FunFam" id="3.40.50.360:FF:000001">
    <property type="entry name" value="NAD(P)H dehydrogenase (Quinone) FQR1-like"/>
    <property type="match status" value="1"/>
</dbReference>
<dbReference type="OrthoDB" id="504689at2759"/>
<evidence type="ECO:0000313" key="4">
    <source>
        <dbReference type="Proteomes" id="UP000027586"/>
    </source>
</evidence>
<reference evidence="3" key="1">
    <citation type="submission" date="2013-08" db="EMBL/GenBank/DDBJ databases">
        <title>Gene expansion shapes genome architecture in the human pathogen Lichtheimia corymbifera: an evolutionary genomics analysis in the ancient terrestrial Mucorales (Mucoromycotina).</title>
        <authorList>
            <person name="Schwartze V.U."/>
            <person name="Winter S."/>
            <person name="Shelest E."/>
            <person name="Marcet-Houben M."/>
            <person name="Horn F."/>
            <person name="Wehner S."/>
            <person name="Hoffmann K."/>
            <person name="Riege K."/>
            <person name="Sammeth M."/>
            <person name="Nowrousian M."/>
            <person name="Valiante V."/>
            <person name="Linde J."/>
            <person name="Jacobsen I.D."/>
            <person name="Marz M."/>
            <person name="Brakhage A.A."/>
            <person name="Gabaldon T."/>
            <person name="Bocker S."/>
            <person name="Voigt K."/>
        </authorList>
    </citation>
    <scope>NUCLEOTIDE SEQUENCE [LARGE SCALE GENOMIC DNA]</scope>
    <source>
        <strain evidence="3">FSU 9682</strain>
    </source>
</reference>
<dbReference type="Pfam" id="PF03358">
    <property type="entry name" value="FMN_red"/>
    <property type="match status" value="1"/>
</dbReference>
<name>A0A068SE95_9FUNG</name>
<evidence type="ECO:0000259" key="2">
    <source>
        <dbReference type="PROSITE" id="PS50902"/>
    </source>
</evidence>
<protein>
    <submittedName>
        <fullName evidence="3">Nad h:quinone type iv</fullName>
    </submittedName>
</protein>
<evidence type="ECO:0000256" key="1">
    <source>
        <dbReference type="ARBA" id="ARBA00006961"/>
    </source>
</evidence>
<dbReference type="PANTHER" id="PTHR30546">
    <property type="entry name" value="FLAVODOXIN-RELATED PROTEIN WRBA-RELATED"/>
    <property type="match status" value="1"/>
</dbReference>
<dbReference type="NCBIfam" id="TIGR01755">
    <property type="entry name" value="flav_wrbA"/>
    <property type="match status" value="1"/>
</dbReference>
<comment type="caution">
    <text evidence="3">The sequence shown here is derived from an EMBL/GenBank/DDBJ whole genome shotgun (WGS) entry which is preliminary data.</text>
</comment>
<dbReference type="EMBL" id="CBTN010000084">
    <property type="protein sequence ID" value="CDH60152.1"/>
    <property type="molecule type" value="Genomic_DNA"/>
</dbReference>
<dbReference type="InterPro" id="IPR005025">
    <property type="entry name" value="FMN_Rdtase-like_dom"/>
</dbReference>
<sequence>MTATVFIVFHTIHHHIYKLSLEVQKGLEAAGVTTKLFQVSETLSEEVLAKMKAPPKPDVPVITVDQLAQADGIMFGFGTRFGMVPAQMKNFWDGTGQLWAKRQLEGKFVGTFFSTGSQHGGQETTAYNAIPFFAHHGMMYVPFGFPSKHMSDNSQVIGGSPYGAGTCVNGERPEEALQIERDLAKLQGENFGKIVATYVQGKQALEQQQNASASHTKL</sequence>
<accession>A0A068SE95</accession>
<dbReference type="GO" id="GO:0016020">
    <property type="term" value="C:membrane"/>
    <property type="evidence" value="ECO:0007669"/>
    <property type="project" value="TreeGrafter"/>
</dbReference>
<dbReference type="PROSITE" id="PS50902">
    <property type="entry name" value="FLAVODOXIN_LIKE"/>
    <property type="match status" value="1"/>
</dbReference>
<dbReference type="InterPro" id="IPR010089">
    <property type="entry name" value="Flavoprotein_WrbA-like"/>
</dbReference>
<dbReference type="AlphaFoldDB" id="A0A068SE95"/>
<organism evidence="3 4">
    <name type="scientific">Lichtheimia corymbifera JMRC:FSU:9682</name>
    <dbReference type="NCBI Taxonomy" id="1263082"/>
    <lineage>
        <taxon>Eukaryota</taxon>
        <taxon>Fungi</taxon>
        <taxon>Fungi incertae sedis</taxon>
        <taxon>Mucoromycota</taxon>
        <taxon>Mucoromycotina</taxon>
        <taxon>Mucoromycetes</taxon>
        <taxon>Mucorales</taxon>
        <taxon>Lichtheimiaceae</taxon>
        <taxon>Lichtheimia</taxon>
    </lineage>
</organism>
<feature type="domain" description="Flavodoxin-like" evidence="2">
    <location>
        <begin position="5"/>
        <end position="191"/>
    </location>
</feature>
<dbReference type="PANTHER" id="PTHR30546:SF23">
    <property type="entry name" value="FLAVOPROTEIN-LIKE PROTEIN YCP4-RELATED"/>
    <property type="match status" value="1"/>
</dbReference>
<gene>
    <name evidence="3" type="ORF">LCOR_10943.1</name>
</gene>
<evidence type="ECO:0000313" key="3">
    <source>
        <dbReference type="EMBL" id="CDH60152.1"/>
    </source>
</evidence>
<dbReference type="GO" id="GO:0003955">
    <property type="term" value="F:NAD(P)H dehydrogenase (quinone) activity"/>
    <property type="evidence" value="ECO:0007669"/>
    <property type="project" value="InterPro"/>
</dbReference>
<proteinExistence type="inferred from homology"/>
<dbReference type="InterPro" id="IPR029039">
    <property type="entry name" value="Flavoprotein-like_sf"/>
</dbReference>
<dbReference type="NCBIfam" id="NF002999">
    <property type="entry name" value="PRK03767.1"/>
    <property type="match status" value="1"/>
</dbReference>
<dbReference type="GO" id="GO:0010181">
    <property type="term" value="F:FMN binding"/>
    <property type="evidence" value="ECO:0007669"/>
    <property type="project" value="InterPro"/>
</dbReference>
<dbReference type="VEuPathDB" id="FungiDB:LCOR_10943.1"/>